<dbReference type="Proteomes" id="UP001432222">
    <property type="component" value="Chromosome"/>
</dbReference>
<evidence type="ECO:0000313" key="1">
    <source>
        <dbReference type="EMBL" id="WUQ81520.1"/>
    </source>
</evidence>
<name>A0ABZ1TRD3_9ACTN</name>
<dbReference type="EMBL" id="CP108110">
    <property type="protein sequence ID" value="WUQ81520.1"/>
    <property type="molecule type" value="Genomic_DNA"/>
</dbReference>
<organism evidence="1 2">
    <name type="scientific">Kitasatospora purpeofusca</name>
    <dbReference type="NCBI Taxonomy" id="67352"/>
    <lineage>
        <taxon>Bacteria</taxon>
        <taxon>Bacillati</taxon>
        <taxon>Actinomycetota</taxon>
        <taxon>Actinomycetes</taxon>
        <taxon>Kitasatosporales</taxon>
        <taxon>Streptomycetaceae</taxon>
        <taxon>Kitasatospora</taxon>
    </lineage>
</organism>
<evidence type="ECO:0000313" key="2">
    <source>
        <dbReference type="Proteomes" id="UP001432222"/>
    </source>
</evidence>
<dbReference type="Gene3D" id="2.40.370.10">
    <property type="entry name" value="AttH-like domain"/>
    <property type="match status" value="1"/>
</dbReference>
<dbReference type="SUPFAM" id="SSF159245">
    <property type="entry name" value="AttH-like"/>
    <property type="match status" value="1"/>
</dbReference>
<dbReference type="InterPro" id="IPR023374">
    <property type="entry name" value="AttH-like_dom_sf"/>
</dbReference>
<gene>
    <name evidence="1" type="ORF">OHA16_00205</name>
</gene>
<proteinExistence type="predicted"/>
<dbReference type="RefSeq" id="WP_328952595.1">
    <property type="nucleotide sequence ID" value="NZ_CP108110.1"/>
</dbReference>
<protein>
    <submittedName>
        <fullName evidence="1">Uncharacterized protein</fullName>
    </submittedName>
</protein>
<keyword evidence="2" id="KW-1185">Reference proteome</keyword>
<reference evidence="1" key="1">
    <citation type="submission" date="2022-10" db="EMBL/GenBank/DDBJ databases">
        <title>The complete genomes of actinobacterial strains from the NBC collection.</title>
        <authorList>
            <person name="Joergensen T.S."/>
            <person name="Alvarez Arevalo M."/>
            <person name="Sterndorff E.B."/>
            <person name="Faurdal D."/>
            <person name="Vuksanovic O."/>
            <person name="Mourched A.-S."/>
            <person name="Charusanti P."/>
            <person name="Shaw S."/>
            <person name="Blin K."/>
            <person name="Weber T."/>
        </authorList>
    </citation>
    <scope>NUCLEOTIDE SEQUENCE</scope>
    <source>
        <strain evidence="1">NBC_00222</strain>
    </source>
</reference>
<sequence length="219" mass="23455">MVVQETDGYRIAVQDGDLTVSLEISPASSPWGPPSWALCTDAASGRTANWCVLMPFGRATGRVEWRGRSIRIRASAYLDHNWGTYPIPEAVTAWTWLAVAHPGLTTIQAAVVPRTGERIHLSNLATDDLAPGAAPTGLAGSGPLEPGSPLRKAAELLGWTPDSPRFRLVKRSSYHHREVAVLTYTRWAVSGDHWAGGSQGAVLGGFMETMVVTAAGDEK</sequence>
<accession>A0ABZ1TRD3</accession>